<name>A0A182R4S8_ANOFN</name>
<reference evidence="1" key="1">
    <citation type="submission" date="2020-05" db="UniProtKB">
        <authorList>
            <consortium name="EnsemblMetazoa"/>
        </authorList>
    </citation>
    <scope>IDENTIFICATION</scope>
    <source>
        <strain evidence="1">FUMOZ</strain>
    </source>
</reference>
<protein>
    <submittedName>
        <fullName evidence="1">Uncharacterized protein</fullName>
    </submittedName>
</protein>
<dbReference type="VEuPathDB" id="VectorBase:AFUN001170"/>
<evidence type="ECO:0000313" key="1">
    <source>
        <dbReference type="EnsemblMetazoa" id="AFUN001170-PA"/>
    </source>
</evidence>
<accession>A0A182R4S8</accession>
<sequence>MRTIHYHRRSIAMVLRMMISISPSRNELVGVVGKVKNVVRKTRRTENLQPATRTLSRAATVESTEPHLIAIVARMVATLEPTRAINESDATERAIRAAVALR</sequence>
<dbReference type="EnsemblMetazoa" id="AFUN001170-RA">
    <property type="protein sequence ID" value="AFUN001170-PA"/>
    <property type="gene ID" value="AFUN001170"/>
</dbReference>
<dbReference type="AlphaFoldDB" id="A0A182R4S8"/>
<proteinExistence type="predicted"/>
<organism evidence="1">
    <name type="scientific">Anopheles funestus</name>
    <name type="common">African malaria mosquito</name>
    <dbReference type="NCBI Taxonomy" id="62324"/>
    <lineage>
        <taxon>Eukaryota</taxon>
        <taxon>Metazoa</taxon>
        <taxon>Ecdysozoa</taxon>
        <taxon>Arthropoda</taxon>
        <taxon>Hexapoda</taxon>
        <taxon>Insecta</taxon>
        <taxon>Pterygota</taxon>
        <taxon>Neoptera</taxon>
        <taxon>Endopterygota</taxon>
        <taxon>Diptera</taxon>
        <taxon>Nematocera</taxon>
        <taxon>Culicoidea</taxon>
        <taxon>Culicidae</taxon>
        <taxon>Anophelinae</taxon>
        <taxon>Anopheles</taxon>
    </lineage>
</organism>